<dbReference type="InterPro" id="IPR043128">
    <property type="entry name" value="Rev_trsase/Diguanyl_cyclase"/>
</dbReference>
<feature type="transmembrane region" description="Helical" evidence="1">
    <location>
        <begin position="192"/>
        <end position="214"/>
    </location>
</feature>
<dbReference type="GO" id="GO:1902201">
    <property type="term" value="P:negative regulation of bacterial-type flagellum-dependent cell motility"/>
    <property type="evidence" value="ECO:0007669"/>
    <property type="project" value="TreeGrafter"/>
</dbReference>
<dbReference type="InterPro" id="IPR000160">
    <property type="entry name" value="GGDEF_dom"/>
</dbReference>
<dbReference type="EMBL" id="LAZR01000025">
    <property type="protein sequence ID" value="KKO03822.1"/>
    <property type="molecule type" value="Genomic_DNA"/>
</dbReference>
<dbReference type="GO" id="GO:0052621">
    <property type="term" value="F:diguanylate cyclase activity"/>
    <property type="evidence" value="ECO:0007669"/>
    <property type="project" value="TreeGrafter"/>
</dbReference>
<dbReference type="Gene3D" id="3.30.70.270">
    <property type="match status" value="1"/>
</dbReference>
<reference evidence="3" key="1">
    <citation type="journal article" date="2015" name="Nature">
        <title>Complex archaea that bridge the gap between prokaryotes and eukaryotes.</title>
        <authorList>
            <person name="Spang A."/>
            <person name="Saw J.H."/>
            <person name="Jorgensen S.L."/>
            <person name="Zaremba-Niedzwiedzka K."/>
            <person name="Martijn J."/>
            <person name="Lind A.E."/>
            <person name="van Eijk R."/>
            <person name="Schleper C."/>
            <person name="Guy L."/>
            <person name="Ettema T.J."/>
        </authorList>
    </citation>
    <scope>NUCLEOTIDE SEQUENCE</scope>
</reference>
<proteinExistence type="predicted"/>
<dbReference type="SUPFAM" id="SSF55073">
    <property type="entry name" value="Nucleotide cyclase"/>
    <property type="match status" value="1"/>
</dbReference>
<feature type="transmembrane region" description="Helical" evidence="1">
    <location>
        <begin position="152"/>
        <end position="172"/>
    </location>
</feature>
<keyword evidence="1" id="KW-0472">Membrane</keyword>
<feature type="transmembrane region" description="Helical" evidence="1">
    <location>
        <begin position="64"/>
        <end position="84"/>
    </location>
</feature>
<keyword evidence="1" id="KW-1133">Transmembrane helix</keyword>
<comment type="caution">
    <text evidence="3">The sequence shown here is derived from an EMBL/GenBank/DDBJ whole genome shotgun (WGS) entry which is preliminary data.</text>
</comment>
<feature type="transmembrane region" description="Helical" evidence="1">
    <location>
        <begin position="91"/>
        <end position="113"/>
    </location>
</feature>
<accession>A0A0F9XWS0</accession>
<dbReference type="Pfam" id="PF00990">
    <property type="entry name" value="GGDEF"/>
    <property type="match status" value="1"/>
</dbReference>
<dbReference type="PROSITE" id="PS50887">
    <property type="entry name" value="GGDEF"/>
    <property type="match status" value="1"/>
</dbReference>
<evidence type="ECO:0000256" key="1">
    <source>
        <dbReference type="SAM" id="Phobius"/>
    </source>
</evidence>
<dbReference type="PANTHER" id="PTHR45138">
    <property type="entry name" value="REGULATORY COMPONENTS OF SENSORY TRANSDUCTION SYSTEM"/>
    <property type="match status" value="1"/>
</dbReference>
<feature type="transmembrane region" description="Helical" evidence="1">
    <location>
        <begin position="119"/>
        <end position="140"/>
    </location>
</feature>
<protein>
    <recommendedName>
        <fullName evidence="2">GGDEF domain-containing protein</fullName>
    </recommendedName>
</protein>
<dbReference type="GO" id="GO:0043709">
    <property type="term" value="P:cell adhesion involved in single-species biofilm formation"/>
    <property type="evidence" value="ECO:0007669"/>
    <property type="project" value="TreeGrafter"/>
</dbReference>
<feature type="transmembrane region" description="Helical" evidence="1">
    <location>
        <begin position="38"/>
        <end position="58"/>
    </location>
</feature>
<dbReference type="SMART" id="SM00267">
    <property type="entry name" value="GGDEF"/>
    <property type="match status" value="1"/>
</dbReference>
<name>A0A0F9XWS0_9ZZZZ</name>
<dbReference type="InterPro" id="IPR029787">
    <property type="entry name" value="Nucleotide_cyclase"/>
</dbReference>
<sequence length="397" mass="44816">MDVLYFSPMLLGIFLLLAIAVSATALRFMVPNEQGPSFWMAGSWSLISGIGLFIGFIITKSPVLNVLGNAAQLAGEALFLLGIFRFMGRPLPWWTVPTSAGLIALVNTHYWLFDGNSDFLMGVYSTIAGLLPVQAIWLLLREKHDAQTRPAQLLVGVSLLIYSAVTLLRGYLGYHDWWHDQPYIQPYQSFSYLLPYNFAIPALVMGFVGCTLMTTQRVLARSRQLAEQLQELATRDSLTCILNRRAFHEHLVHEMARSQRYGTPLCLAMLDLDHFKQLNDRLGHQGGDHALQQFAWYFQEQARRTDIFARFGGEEFVLLMPQTALPEALRVLERLHSEASSQQHRYQEQGYQLHFSTGLAEQTADDTPDSLLKRADQALYAAKAAGRNHVQAWQSNP</sequence>
<dbReference type="InterPro" id="IPR050469">
    <property type="entry name" value="Diguanylate_Cyclase"/>
</dbReference>
<evidence type="ECO:0000313" key="3">
    <source>
        <dbReference type="EMBL" id="KKO03822.1"/>
    </source>
</evidence>
<organism evidence="3">
    <name type="scientific">marine sediment metagenome</name>
    <dbReference type="NCBI Taxonomy" id="412755"/>
    <lineage>
        <taxon>unclassified sequences</taxon>
        <taxon>metagenomes</taxon>
        <taxon>ecological metagenomes</taxon>
    </lineage>
</organism>
<dbReference type="NCBIfam" id="TIGR00254">
    <property type="entry name" value="GGDEF"/>
    <property type="match status" value="1"/>
</dbReference>
<dbReference type="FunFam" id="3.30.70.270:FF:000001">
    <property type="entry name" value="Diguanylate cyclase domain protein"/>
    <property type="match status" value="1"/>
</dbReference>
<gene>
    <name evidence="3" type="ORF">LCGC14_0092490</name>
</gene>
<dbReference type="GO" id="GO:0005886">
    <property type="term" value="C:plasma membrane"/>
    <property type="evidence" value="ECO:0007669"/>
    <property type="project" value="TreeGrafter"/>
</dbReference>
<evidence type="ECO:0000259" key="2">
    <source>
        <dbReference type="PROSITE" id="PS50887"/>
    </source>
</evidence>
<feature type="domain" description="GGDEF" evidence="2">
    <location>
        <begin position="263"/>
        <end position="395"/>
    </location>
</feature>
<feature type="transmembrane region" description="Helical" evidence="1">
    <location>
        <begin position="6"/>
        <end position="26"/>
    </location>
</feature>
<dbReference type="PANTHER" id="PTHR45138:SF24">
    <property type="entry name" value="DIGUANYLATE CYCLASE DGCC-RELATED"/>
    <property type="match status" value="1"/>
</dbReference>
<dbReference type="AlphaFoldDB" id="A0A0F9XWS0"/>
<keyword evidence="1" id="KW-0812">Transmembrane</keyword>
<dbReference type="CDD" id="cd01949">
    <property type="entry name" value="GGDEF"/>
    <property type="match status" value="1"/>
</dbReference>